<keyword evidence="1" id="KW-0812">Transmembrane</keyword>
<evidence type="ECO:0000313" key="3">
    <source>
        <dbReference type="Proteomes" id="UP000481327"/>
    </source>
</evidence>
<dbReference type="AlphaFoldDB" id="A0A7C9KJG0"/>
<name>A0A7C9KJG0_9SPHN</name>
<evidence type="ECO:0000313" key="2">
    <source>
        <dbReference type="EMBL" id="MQT18039.1"/>
    </source>
</evidence>
<sequence>MMRRIAGPFVTGMVFLAPVFLTVILLQWVAGYVTAALGPGTVIGGVLASGGMLVTKSRFLAFWAGLGIAALIVWGIGLLVQTQWRARLEGGLDGLLGRVPVLGGFYRPLAQIIRMIGGAPGGELQGMRVVAVRFGTDTEVLGLLATPQVFDLGEGPRHLVVCPTAPVPVGGAMIFVEVSRVRAVPGIGVDDLAKFYVSMGTVAPAGLVAA</sequence>
<dbReference type="RefSeq" id="WP_152578490.1">
    <property type="nucleotide sequence ID" value="NZ_JAATJI010000001.1"/>
</dbReference>
<reference evidence="2 3" key="1">
    <citation type="submission" date="2019-09" db="EMBL/GenBank/DDBJ databases">
        <title>Polymorphobacter sp. isolated from a lake in China.</title>
        <authorList>
            <person name="Liu Z."/>
        </authorList>
    </citation>
    <scope>NUCLEOTIDE SEQUENCE [LARGE SCALE GENOMIC DNA]</scope>
    <source>
        <strain evidence="2 3">D40P</strain>
    </source>
</reference>
<feature type="transmembrane region" description="Helical" evidence="1">
    <location>
        <begin position="59"/>
        <end position="80"/>
    </location>
</feature>
<gene>
    <name evidence="2" type="ORF">F3168_12310</name>
</gene>
<keyword evidence="3" id="KW-1185">Reference proteome</keyword>
<organism evidence="2 3">
    <name type="scientific">Sandarakinorhabdus fusca</name>
    <dbReference type="NCBI Taxonomy" id="1439888"/>
    <lineage>
        <taxon>Bacteria</taxon>
        <taxon>Pseudomonadati</taxon>
        <taxon>Pseudomonadota</taxon>
        <taxon>Alphaproteobacteria</taxon>
        <taxon>Sphingomonadales</taxon>
        <taxon>Sphingosinicellaceae</taxon>
        <taxon>Sandarakinorhabdus</taxon>
    </lineage>
</organism>
<keyword evidence="1" id="KW-1133">Transmembrane helix</keyword>
<dbReference type="OrthoDB" id="9780267at2"/>
<dbReference type="Pfam" id="PF04367">
    <property type="entry name" value="DUF502"/>
    <property type="match status" value="1"/>
</dbReference>
<dbReference type="EMBL" id="WIOL01000004">
    <property type="protein sequence ID" value="MQT18039.1"/>
    <property type="molecule type" value="Genomic_DNA"/>
</dbReference>
<accession>A0A7C9KJG0</accession>
<protein>
    <submittedName>
        <fullName evidence="2">DUF502 domain-containing protein</fullName>
    </submittedName>
</protein>
<proteinExistence type="predicted"/>
<keyword evidence="1" id="KW-0472">Membrane</keyword>
<dbReference type="InterPro" id="IPR007462">
    <property type="entry name" value="COV1-like"/>
</dbReference>
<dbReference type="Proteomes" id="UP000481327">
    <property type="component" value="Unassembled WGS sequence"/>
</dbReference>
<comment type="caution">
    <text evidence="2">The sequence shown here is derived from an EMBL/GenBank/DDBJ whole genome shotgun (WGS) entry which is preliminary data.</text>
</comment>
<evidence type="ECO:0000256" key="1">
    <source>
        <dbReference type="SAM" id="Phobius"/>
    </source>
</evidence>